<evidence type="ECO:0000256" key="1">
    <source>
        <dbReference type="SAM" id="MobiDB-lite"/>
    </source>
</evidence>
<feature type="compositionally biased region" description="Basic and acidic residues" evidence="1">
    <location>
        <begin position="59"/>
        <end position="72"/>
    </location>
</feature>
<dbReference type="Proteomes" id="UP000199163">
    <property type="component" value="Unassembled WGS sequence"/>
</dbReference>
<accession>A0A1G8JL04</accession>
<feature type="region of interest" description="Disordered" evidence="1">
    <location>
        <begin position="48"/>
        <end position="72"/>
    </location>
</feature>
<evidence type="ECO:0000313" key="3">
    <source>
        <dbReference type="Proteomes" id="UP000199163"/>
    </source>
</evidence>
<sequence length="72" mass="8721">MGRKSRIMRTEFVWKKANGRYQEKLQTKIRPPLQDIEELNEEERLYGDQDLDEMGEEATLTREYLEKNSRND</sequence>
<protein>
    <submittedName>
        <fullName evidence="2">Uncharacterized protein</fullName>
    </submittedName>
</protein>
<dbReference type="EMBL" id="FNDK01000034">
    <property type="protein sequence ID" value="SDI31979.1"/>
    <property type="molecule type" value="Genomic_DNA"/>
</dbReference>
<evidence type="ECO:0000313" key="2">
    <source>
        <dbReference type="EMBL" id="SDI31979.1"/>
    </source>
</evidence>
<organism evidence="2 3">
    <name type="scientific">Alteribacillus persepolensis</name>
    <dbReference type="NCBI Taxonomy" id="568899"/>
    <lineage>
        <taxon>Bacteria</taxon>
        <taxon>Bacillati</taxon>
        <taxon>Bacillota</taxon>
        <taxon>Bacilli</taxon>
        <taxon>Bacillales</taxon>
        <taxon>Bacillaceae</taxon>
        <taxon>Alteribacillus</taxon>
    </lineage>
</organism>
<reference evidence="2 3" key="1">
    <citation type="submission" date="2016-10" db="EMBL/GenBank/DDBJ databases">
        <authorList>
            <person name="de Groot N.N."/>
        </authorList>
    </citation>
    <scope>NUCLEOTIDE SEQUENCE [LARGE SCALE GENOMIC DNA]</scope>
    <source>
        <strain evidence="2 3">DSM 21632</strain>
    </source>
</reference>
<proteinExistence type="predicted"/>
<gene>
    <name evidence="2" type="ORF">SAMN05192534_13413</name>
</gene>
<keyword evidence="3" id="KW-1185">Reference proteome</keyword>
<name>A0A1G8JL04_9BACI</name>
<dbReference type="AlphaFoldDB" id="A0A1G8JL04"/>